<sequence length="130" mass="14324">MLEIKTHGKIDQSLCGEPVLLEQGRCEVRLICTKNMEADTSGLVHGGFIFGMADYAAMLAVNEPNVVLASAETQFLKPTRVTDELIAKAHDTTPAERKHLVQVEVFCKDELVFTGMFTCFVTKQHVLANA</sequence>
<evidence type="ECO:0000313" key="3">
    <source>
        <dbReference type="Proteomes" id="UP000192906"/>
    </source>
</evidence>
<reference evidence="3" key="1">
    <citation type="submission" date="2017-04" db="EMBL/GenBank/DDBJ databases">
        <authorList>
            <person name="Varghese N."/>
            <person name="Submissions S."/>
        </authorList>
    </citation>
    <scope>NUCLEOTIDE SEQUENCE [LARGE SCALE GENOMIC DNA]</scope>
    <source>
        <strain evidence="3">K3S</strain>
    </source>
</reference>
<protein>
    <submittedName>
        <fullName evidence="2">Thioesterase superfamily</fullName>
    </submittedName>
</protein>
<evidence type="ECO:0000313" key="2">
    <source>
        <dbReference type="EMBL" id="SMF03002.1"/>
    </source>
</evidence>
<dbReference type="Pfam" id="PF13622">
    <property type="entry name" value="4HBT_3"/>
    <property type="match status" value="1"/>
</dbReference>
<dbReference type="PANTHER" id="PTHR42856:SF1">
    <property type="entry name" value="ACYL-COENZYME A THIOESTERASE PAAI"/>
    <property type="match status" value="1"/>
</dbReference>
<dbReference type="Proteomes" id="UP000192906">
    <property type="component" value="Unassembled WGS sequence"/>
</dbReference>
<accession>A0A1X7CUC5</accession>
<dbReference type="GO" id="GO:0016289">
    <property type="term" value="F:acyl-CoA hydrolase activity"/>
    <property type="evidence" value="ECO:0007669"/>
    <property type="project" value="TreeGrafter"/>
</dbReference>
<organism evidence="2 3">
    <name type="scientific">Desulfovibrio gilichinskyi</name>
    <dbReference type="NCBI Taxonomy" id="1519643"/>
    <lineage>
        <taxon>Bacteria</taxon>
        <taxon>Pseudomonadati</taxon>
        <taxon>Thermodesulfobacteriota</taxon>
        <taxon>Desulfovibrionia</taxon>
        <taxon>Desulfovibrionales</taxon>
        <taxon>Desulfovibrionaceae</taxon>
        <taxon>Desulfovibrio</taxon>
    </lineage>
</organism>
<dbReference type="AlphaFoldDB" id="A0A1X7CUC5"/>
<dbReference type="Gene3D" id="3.10.129.10">
    <property type="entry name" value="Hotdog Thioesterase"/>
    <property type="match status" value="1"/>
</dbReference>
<dbReference type="SUPFAM" id="SSF54637">
    <property type="entry name" value="Thioesterase/thiol ester dehydrase-isomerase"/>
    <property type="match status" value="1"/>
</dbReference>
<gene>
    <name evidence="2" type="ORF">SAMN06295933_1257</name>
</gene>
<feature type="domain" description="Acyl-CoA thioesterase-like N-terminal HotDog" evidence="1">
    <location>
        <begin position="40"/>
        <end position="119"/>
    </location>
</feature>
<dbReference type="InterPro" id="IPR052723">
    <property type="entry name" value="Acyl-CoA_thioesterase_PaaI"/>
</dbReference>
<dbReference type="EMBL" id="FWZU01000002">
    <property type="protein sequence ID" value="SMF03002.1"/>
    <property type="molecule type" value="Genomic_DNA"/>
</dbReference>
<dbReference type="PANTHER" id="PTHR42856">
    <property type="entry name" value="ACYL-COENZYME A THIOESTERASE PAAI"/>
    <property type="match status" value="1"/>
</dbReference>
<proteinExistence type="predicted"/>
<dbReference type="CDD" id="cd03443">
    <property type="entry name" value="PaaI_thioesterase"/>
    <property type="match status" value="1"/>
</dbReference>
<evidence type="ECO:0000259" key="1">
    <source>
        <dbReference type="Pfam" id="PF13622"/>
    </source>
</evidence>
<keyword evidence="3" id="KW-1185">Reference proteome</keyword>
<name>A0A1X7CUC5_9BACT</name>
<dbReference type="InterPro" id="IPR049449">
    <property type="entry name" value="TesB_ACOT8-like_N"/>
</dbReference>
<dbReference type="STRING" id="1519643.SAMN06295933_1257"/>
<dbReference type="RefSeq" id="WP_342743601.1">
    <property type="nucleotide sequence ID" value="NZ_FWZU01000002.1"/>
</dbReference>
<dbReference type="InterPro" id="IPR029069">
    <property type="entry name" value="HotDog_dom_sf"/>
</dbReference>